<protein>
    <recommendedName>
        <fullName evidence="2">Splicing factor Cactin</fullName>
    </recommendedName>
</protein>
<dbReference type="SMART" id="SM01050">
    <property type="entry name" value="CactinC_cactus"/>
    <property type="match status" value="1"/>
</dbReference>
<dbReference type="InterPro" id="IPR018816">
    <property type="entry name" value="Cactin_central"/>
</dbReference>
<accession>A0AAD5TFA0</accession>
<gene>
    <name evidence="6" type="ORF">HDU87_006544</name>
</gene>
<feature type="compositionally biased region" description="Basic and acidic residues" evidence="3">
    <location>
        <begin position="29"/>
        <end position="44"/>
    </location>
</feature>
<feature type="region of interest" description="Disordered" evidence="3">
    <location>
        <begin position="368"/>
        <end position="395"/>
    </location>
</feature>
<evidence type="ECO:0000259" key="4">
    <source>
        <dbReference type="Pfam" id="PF09732"/>
    </source>
</evidence>
<reference evidence="6" key="1">
    <citation type="submission" date="2020-05" db="EMBL/GenBank/DDBJ databases">
        <title>Phylogenomic resolution of chytrid fungi.</title>
        <authorList>
            <person name="Stajich J.E."/>
            <person name="Amses K."/>
            <person name="Simmons R."/>
            <person name="Seto K."/>
            <person name="Myers J."/>
            <person name="Bonds A."/>
            <person name="Quandt C.A."/>
            <person name="Barry K."/>
            <person name="Liu P."/>
            <person name="Grigoriev I."/>
            <person name="Longcore J.E."/>
            <person name="James T.Y."/>
        </authorList>
    </citation>
    <scope>NUCLEOTIDE SEQUENCE</scope>
    <source>
        <strain evidence="6">JEL0379</strain>
    </source>
</reference>
<comment type="caution">
    <text evidence="6">The sequence shown here is derived from an EMBL/GenBank/DDBJ whole genome shotgun (WGS) entry which is preliminary data.</text>
</comment>
<sequence>MTGNADRPGTTVKKERETSAERAKRKAERKMEKAQLKEELKAQKESQLAAQMSASLGYSNSENPFGDSNLSQKFLWLKKGEKERKQGLSMTQQAKRDVDRRDEITEELEKLKRRRNEREAEMELREQEAARLQREQDRAAMGDWEAKENEFHLSQAKTRAQIRIKEGRAKPIDILAINLSLAGDAKLALEFDAMGLEMGVDEPYLIFRNLDREEVEELHKDIQLYLSLESEESNRRFWEAMIVVCDDELNKHRAAADDTREAGINKSIAHDIDRMFADKTLEQLDILQKQIDKKLGAGGPVDVEYWETAIRALVVWKAKAKLRDMHSYLLQKRLSRLREQQKELGEAVSSGAPIPDQPAVLQQIQFRRDQEATEDGEERNEALPLAAAGDYSSDDSDVEEEIYSPAMSPRLTAAPPKVLASAVVTEAEARDLLNALREKIAASLLDSQPATLSQTRLALAAGSSSMESAAEKAFIREAAENMGLDEDTFNEEAVVISASSQDTYLWHDKYRPRKPRYFNRVHTGYEWNKYNQTHYDGDNPPPKVVQGYKFNIFYPDLLDKQVAPTYVREKDSGFPDTVILRFKAGPPYEDIAFRIVNREWEFSHKKGFRSSYDRGVLQLWFHFKRHYYRRYDHLLAKPQRFLASIRHRPPEHCKRKAQAVMTGGTEVEDVKRPRQLRGII</sequence>
<evidence type="ECO:0000313" key="7">
    <source>
        <dbReference type="Proteomes" id="UP001212152"/>
    </source>
</evidence>
<feature type="compositionally biased region" description="Basic and acidic residues" evidence="3">
    <location>
        <begin position="12"/>
        <end position="22"/>
    </location>
</feature>
<dbReference type="Pfam" id="PF09732">
    <property type="entry name" value="CactinC_cactus"/>
    <property type="match status" value="1"/>
</dbReference>
<organism evidence="6 7">
    <name type="scientific">Geranomyces variabilis</name>
    <dbReference type="NCBI Taxonomy" id="109894"/>
    <lineage>
        <taxon>Eukaryota</taxon>
        <taxon>Fungi</taxon>
        <taxon>Fungi incertae sedis</taxon>
        <taxon>Chytridiomycota</taxon>
        <taxon>Chytridiomycota incertae sedis</taxon>
        <taxon>Chytridiomycetes</taxon>
        <taxon>Spizellomycetales</taxon>
        <taxon>Powellomycetaceae</taxon>
        <taxon>Geranomyces</taxon>
    </lineage>
</organism>
<evidence type="ECO:0000256" key="1">
    <source>
        <dbReference type="ARBA" id="ARBA00006895"/>
    </source>
</evidence>
<dbReference type="GO" id="GO:0005681">
    <property type="term" value="C:spliceosomal complex"/>
    <property type="evidence" value="ECO:0007669"/>
    <property type="project" value="TreeGrafter"/>
</dbReference>
<dbReference type="InterPro" id="IPR019134">
    <property type="entry name" value="Cactin_C"/>
</dbReference>
<dbReference type="GO" id="GO:0005737">
    <property type="term" value="C:cytoplasm"/>
    <property type="evidence" value="ECO:0007669"/>
    <property type="project" value="TreeGrafter"/>
</dbReference>
<evidence type="ECO:0000259" key="5">
    <source>
        <dbReference type="Pfam" id="PF10312"/>
    </source>
</evidence>
<evidence type="ECO:0000256" key="2">
    <source>
        <dbReference type="ARBA" id="ARBA00034534"/>
    </source>
</evidence>
<dbReference type="PANTHER" id="PTHR21737">
    <property type="entry name" value="POLYGLUTAMINE BINDING PROTEIN 1/MARVEL MEMBRANE-ASSOCIATING DOMAIN CONTAINING 3"/>
    <property type="match status" value="1"/>
</dbReference>
<dbReference type="Proteomes" id="UP001212152">
    <property type="component" value="Unassembled WGS sequence"/>
</dbReference>
<evidence type="ECO:0000256" key="3">
    <source>
        <dbReference type="SAM" id="MobiDB-lite"/>
    </source>
</evidence>
<proteinExistence type="inferred from homology"/>
<dbReference type="GO" id="GO:0045292">
    <property type="term" value="P:mRNA cis splicing, via spliceosome"/>
    <property type="evidence" value="ECO:0007669"/>
    <property type="project" value="TreeGrafter"/>
</dbReference>
<feature type="domain" description="Splicing factor cactin central" evidence="5">
    <location>
        <begin position="134"/>
        <end position="326"/>
    </location>
</feature>
<feature type="region of interest" description="Disordered" evidence="3">
    <location>
        <begin position="1"/>
        <end position="50"/>
    </location>
</feature>
<dbReference type="EMBL" id="JADGJQ010000057">
    <property type="protein sequence ID" value="KAJ3175010.1"/>
    <property type="molecule type" value="Genomic_DNA"/>
</dbReference>
<dbReference type="Pfam" id="PF10312">
    <property type="entry name" value="Cactin_mid"/>
    <property type="match status" value="1"/>
</dbReference>
<dbReference type="PANTHER" id="PTHR21737:SF4">
    <property type="entry name" value="SPLICING FACTOR CACTIN"/>
    <property type="match status" value="1"/>
</dbReference>
<evidence type="ECO:0000313" key="6">
    <source>
        <dbReference type="EMBL" id="KAJ3175010.1"/>
    </source>
</evidence>
<keyword evidence="7" id="KW-1185">Reference proteome</keyword>
<feature type="region of interest" description="Disordered" evidence="3">
    <location>
        <begin position="82"/>
        <end position="101"/>
    </location>
</feature>
<comment type="similarity">
    <text evidence="1">Belongs to the CACTIN family.</text>
</comment>
<name>A0AAD5TFA0_9FUNG</name>
<dbReference type="AlphaFoldDB" id="A0AAD5TFA0"/>
<feature type="domain" description="Splicing factor Cactin C-terminal" evidence="4">
    <location>
        <begin position="506"/>
        <end position="630"/>
    </location>
</feature>